<dbReference type="AlphaFoldDB" id="A0A7G9RDU0"/>
<dbReference type="KEGG" id="nmes:H9L09_04975"/>
<gene>
    <name evidence="2" type="ORF">H9L09_04975</name>
</gene>
<dbReference type="InterPro" id="IPR050312">
    <property type="entry name" value="IolE/XylAMocC-like"/>
</dbReference>
<dbReference type="Pfam" id="PF01261">
    <property type="entry name" value="AP_endonuc_2"/>
    <property type="match status" value="1"/>
</dbReference>
<dbReference type="Proteomes" id="UP000515947">
    <property type="component" value="Chromosome"/>
</dbReference>
<evidence type="ECO:0000259" key="1">
    <source>
        <dbReference type="Pfam" id="PF01261"/>
    </source>
</evidence>
<dbReference type="InterPro" id="IPR036237">
    <property type="entry name" value="Xyl_isomerase-like_sf"/>
</dbReference>
<keyword evidence="3" id="KW-1185">Reference proteome</keyword>
<dbReference type="InterPro" id="IPR013022">
    <property type="entry name" value="Xyl_isomerase-like_TIM-brl"/>
</dbReference>
<dbReference type="RefSeq" id="WP_187579609.1">
    <property type="nucleotide sequence ID" value="NZ_CP060713.1"/>
</dbReference>
<sequence>MDPIPAQSLVSRLAGAPISWGVCEVPGWGYQLDSGSVLAQMRELGLHATEFGPAGFLPDDPVARAAELSRHGLRAVGGFLPVLLHDEGHDPLPEVDAFIDSCLATGASVVVLAAFTGVEGYDARPVLTADGWTTMLARLDTISDHARARGVVACLHPHIGTLVESGEETERVLAGSRVGLCVDTGHLLVAGADPVALTAKYPDRVVHVHLKDVDGELAREVAAGRTTFGAAVRSGIFRPLGQGDVDVAALVRTLEASGYRGWYVLEQDVMLDGRPDGGPSKGPAADVAASLEFLSGLAG</sequence>
<reference evidence="2 3" key="1">
    <citation type="submission" date="2020-08" db="EMBL/GenBank/DDBJ databases">
        <title>Genome sequence of Nocardioides mesophilus KACC 16243T.</title>
        <authorList>
            <person name="Hyun D.-W."/>
            <person name="Bae J.-W."/>
        </authorList>
    </citation>
    <scope>NUCLEOTIDE SEQUENCE [LARGE SCALE GENOMIC DNA]</scope>
    <source>
        <strain evidence="2 3">KACC 16243</strain>
    </source>
</reference>
<proteinExistence type="predicted"/>
<dbReference type="PANTHER" id="PTHR12110:SF41">
    <property type="entry name" value="INOSOSE DEHYDRATASE"/>
    <property type="match status" value="1"/>
</dbReference>
<organism evidence="2 3">
    <name type="scientific">Nocardioides mesophilus</name>
    <dbReference type="NCBI Taxonomy" id="433659"/>
    <lineage>
        <taxon>Bacteria</taxon>
        <taxon>Bacillati</taxon>
        <taxon>Actinomycetota</taxon>
        <taxon>Actinomycetes</taxon>
        <taxon>Propionibacteriales</taxon>
        <taxon>Nocardioidaceae</taxon>
        <taxon>Nocardioides</taxon>
    </lineage>
</organism>
<dbReference type="SUPFAM" id="SSF51658">
    <property type="entry name" value="Xylose isomerase-like"/>
    <property type="match status" value="1"/>
</dbReference>
<name>A0A7G9RDU0_9ACTN</name>
<protein>
    <submittedName>
        <fullName evidence="2">TIM barrel protein</fullName>
    </submittedName>
</protein>
<dbReference type="Gene3D" id="3.20.20.150">
    <property type="entry name" value="Divalent-metal-dependent TIM barrel enzymes"/>
    <property type="match status" value="1"/>
</dbReference>
<dbReference type="EMBL" id="CP060713">
    <property type="protein sequence ID" value="QNN53765.1"/>
    <property type="molecule type" value="Genomic_DNA"/>
</dbReference>
<accession>A0A7G9RDU0</accession>
<dbReference type="PANTHER" id="PTHR12110">
    <property type="entry name" value="HYDROXYPYRUVATE ISOMERASE"/>
    <property type="match status" value="1"/>
</dbReference>
<evidence type="ECO:0000313" key="3">
    <source>
        <dbReference type="Proteomes" id="UP000515947"/>
    </source>
</evidence>
<feature type="domain" description="Xylose isomerase-like TIM barrel" evidence="1">
    <location>
        <begin position="40"/>
        <end position="282"/>
    </location>
</feature>
<evidence type="ECO:0000313" key="2">
    <source>
        <dbReference type="EMBL" id="QNN53765.1"/>
    </source>
</evidence>